<reference evidence="2 3" key="1">
    <citation type="submission" date="2023-10" db="EMBL/GenBank/DDBJ databases">
        <title>Two novel species belonging to the OM43/NOR5 clade.</title>
        <authorList>
            <person name="Park M."/>
        </authorList>
    </citation>
    <scope>NUCLEOTIDE SEQUENCE [LARGE SCALE GENOMIC DNA]</scope>
    <source>
        <strain evidence="2 3">IMCC43200</strain>
    </source>
</reference>
<evidence type="ECO:0000259" key="1">
    <source>
        <dbReference type="Pfam" id="PF08770"/>
    </source>
</evidence>
<dbReference type="InterPro" id="IPR014756">
    <property type="entry name" value="Ig_E-set"/>
</dbReference>
<dbReference type="RefSeq" id="WP_407347290.1">
    <property type="nucleotide sequence ID" value="NZ_CP136864.1"/>
</dbReference>
<evidence type="ECO:0000313" key="2">
    <source>
        <dbReference type="EMBL" id="WOJ92691.1"/>
    </source>
</evidence>
<gene>
    <name evidence="2" type="primary">soxZ</name>
    <name evidence="2" type="ORF">R0135_12970</name>
</gene>
<dbReference type="InterPro" id="IPR030995">
    <property type="entry name" value="SoxZ"/>
</dbReference>
<keyword evidence="3" id="KW-1185">Reference proteome</keyword>
<dbReference type="Gene3D" id="2.60.40.10">
    <property type="entry name" value="Immunoglobulins"/>
    <property type="match status" value="1"/>
</dbReference>
<dbReference type="InterPro" id="IPR014880">
    <property type="entry name" value="SoxZ_dom"/>
</dbReference>
<dbReference type="Proteomes" id="UP001626537">
    <property type="component" value="Chromosome"/>
</dbReference>
<evidence type="ECO:0000313" key="3">
    <source>
        <dbReference type="Proteomes" id="UP001626537"/>
    </source>
</evidence>
<accession>A0ABZ0I0X0</accession>
<protein>
    <submittedName>
        <fullName evidence="2">Thiosulfate oxidation carrier complex protein SoxZ</fullName>
    </submittedName>
</protein>
<organism evidence="2 3">
    <name type="scientific">Congregibacter variabilis</name>
    <dbReference type="NCBI Taxonomy" id="3081200"/>
    <lineage>
        <taxon>Bacteria</taxon>
        <taxon>Pseudomonadati</taxon>
        <taxon>Pseudomonadota</taxon>
        <taxon>Gammaproteobacteria</taxon>
        <taxon>Cellvibrionales</taxon>
        <taxon>Halieaceae</taxon>
        <taxon>Congregibacter</taxon>
    </lineage>
</organism>
<dbReference type="NCBIfam" id="TIGR04490">
    <property type="entry name" value="SoxZ_true"/>
    <property type="match status" value="1"/>
</dbReference>
<dbReference type="EMBL" id="CP136864">
    <property type="protein sequence ID" value="WOJ92691.1"/>
    <property type="molecule type" value="Genomic_DNA"/>
</dbReference>
<dbReference type="SUPFAM" id="SSF81296">
    <property type="entry name" value="E set domains"/>
    <property type="match status" value="1"/>
</dbReference>
<name>A0ABZ0I0X0_9GAMM</name>
<dbReference type="InterPro" id="IPR013783">
    <property type="entry name" value="Ig-like_fold"/>
</dbReference>
<proteinExistence type="predicted"/>
<dbReference type="Pfam" id="PF08770">
    <property type="entry name" value="SoxZ"/>
    <property type="match status" value="1"/>
</dbReference>
<sequence length="103" mass="11196">MDVKPIKIRGRLKGDTASIKCLMPHPMETGVRKDLDGNKIPAHYIETVTCTKNGEVFMTADWGASVSKDPYLGFVVANAKQGDVIEVSWEDNLGNTSSGDLTL</sequence>
<feature type="domain" description="Sulphur oxidation protein SoxZ" evidence="1">
    <location>
        <begin position="10"/>
        <end position="99"/>
    </location>
</feature>